<accession>A0A2A2KHQ7</accession>
<dbReference type="AlphaFoldDB" id="A0A2A2KHQ7"/>
<name>A0A2A2KHQ7_9BILA</name>
<dbReference type="OrthoDB" id="5817875at2759"/>
<comment type="caution">
    <text evidence="1">The sequence shown here is derived from an EMBL/GenBank/DDBJ whole genome shotgun (WGS) entry which is preliminary data.</text>
</comment>
<protein>
    <recommendedName>
        <fullName evidence="3">Peptidase A2 domain-containing protein</fullName>
    </recommendedName>
</protein>
<dbReference type="Proteomes" id="UP000218231">
    <property type="component" value="Unassembled WGS sequence"/>
</dbReference>
<gene>
    <name evidence="1" type="ORF">WR25_26639</name>
</gene>
<evidence type="ECO:0000313" key="1">
    <source>
        <dbReference type="EMBL" id="PAV73465.1"/>
    </source>
</evidence>
<keyword evidence="2" id="KW-1185">Reference proteome</keyword>
<reference evidence="1 2" key="1">
    <citation type="journal article" date="2017" name="Curr. Biol.">
        <title>Genome architecture and evolution of a unichromosomal asexual nematode.</title>
        <authorList>
            <person name="Fradin H."/>
            <person name="Zegar C."/>
            <person name="Gutwein M."/>
            <person name="Lucas J."/>
            <person name="Kovtun M."/>
            <person name="Corcoran D."/>
            <person name="Baugh L.R."/>
            <person name="Kiontke K."/>
            <person name="Gunsalus K."/>
            <person name="Fitch D.H."/>
            <person name="Piano F."/>
        </authorList>
    </citation>
    <scope>NUCLEOTIDE SEQUENCE [LARGE SCALE GENOMIC DNA]</scope>
    <source>
        <strain evidence="1">PF1309</strain>
    </source>
</reference>
<organism evidence="1 2">
    <name type="scientific">Diploscapter pachys</name>
    <dbReference type="NCBI Taxonomy" id="2018661"/>
    <lineage>
        <taxon>Eukaryota</taxon>
        <taxon>Metazoa</taxon>
        <taxon>Ecdysozoa</taxon>
        <taxon>Nematoda</taxon>
        <taxon>Chromadorea</taxon>
        <taxon>Rhabditida</taxon>
        <taxon>Rhabditina</taxon>
        <taxon>Rhabditomorpha</taxon>
        <taxon>Rhabditoidea</taxon>
        <taxon>Rhabditidae</taxon>
        <taxon>Diploscapter</taxon>
    </lineage>
</organism>
<evidence type="ECO:0000313" key="2">
    <source>
        <dbReference type="Proteomes" id="UP000218231"/>
    </source>
</evidence>
<dbReference type="InterPro" id="IPR021109">
    <property type="entry name" value="Peptidase_aspartic_dom_sf"/>
</dbReference>
<proteinExistence type="predicted"/>
<dbReference type="SUPFAM" id="SSF50630">
    <property type="entry name" value="Acid proteases"/>
    <property type="match status" value="1"/>
</dbReference>
<evidence type="ECO:0008006" key="3">
    <source>
        <dbReference type="Google" id="ProtNLM"/>
    </source>
</evidence>
<dbReference type="EMBL" id="LIAE01008587">
    <property type="protein sequence ID" value="PAV73465.1"/>
    <property type="molecule type" value="Genomic_DNA"/>
</dbReference>
<sequence>MSKHNKSSSSDESWQKLALPYDEFDVLVPDINDAELVEIGIANEIEHLSSGTFASPAFPATGTIHGRNIRYMVPLICQRAGKTNSKAVFIWFLVDTGSPFTCLSTKSLESLFGEGNITHSLYSLAIQDQKSIIECQVSKADFQEVNILGADAMQYLKLSIMVNWDLRNFKLIKQ</sequence>